<keyword evidence="11" id="KW-1185">Reference proteome</keyword>
<proteinExistence type="predicted"/>
<keyword evidence="4" id="KW-0735">Signal-anchor</keyword>
<evidence type="ECO:0000256" key="3">
    <source>
        <dbReference type="ARBA" id="ARBA00022692"/>
    </source>
</evidence>
<keyword evidence="7" id="KW-0472">Membrane</keyword>
<dbReference type="PANTHER" id="PTHR12129">
    <property type="entry name" value="HEPARAN SULFATE 2-O-SULFOTRANSFERASE"/>
    <property type="match status" value="1"/>
</dbReference>
<feature type="compositionally biased region" description="Low complexity" evidence="9">
    <location>
        <begin position="68"/>
        <end position="80"/>
    </location>
</feature>
<dbReference type="Proteomes" id="UP001158576">
    <property type="component" value="Chromosome XSR"/>
</dbReference>
<feature type="region of interest" description="Disordered" evidence="9">
    <location>
        <begin position="48"/>
        <end position="91"/>
    </location>
</feature>
<reference evidence="10 11" key="1">
    <citation type="submission" date="2021-04" db="EMBL/GenBank/DDBJ databases">
        <authorList>
            <person name="Bliznina A."/>
        </authorList>
    </citation>
    <scope>NUCLEOTIDE SEQUENCE [LARGE SCALE GENOMIC DNA]</scope>
</reference>
<dbReference type="InterPro" id="IPR007734">
    <property type="entry name" value="Heparan_SO4_2-O-STrfase"/>
</dbReference>
<evidence type="ECO:0000256" key="5">
    <source>
        <dbReference type="ARBA" id="ARBA00022989"/>
    </source>
</evidence>
<evidence type="ECO:0000256" key="6">
    <source>
        <dbReference type="ARBA" id="ARBA00023034"/>
    </source>
</evidence>
<dbReference type="Gene3D" id="3.40.50.300">
    <property type="entry name" value="P-loop containing nucleotide triphosphate hydrolases"/>
    <property type="match status" value="1"/>
</dbReference>
<keyword evidence="2" id="KW-0808">Transferase</keyword>
<keyword evidence="5" id="KW-1133">Transmembrane helix</keyword>
<evidence type="ECO:0000256" key="9">
    <source>
        <dbReference type="SAM" id="MobiDB-lite"/>
    </source>
</evidence>
<evidence type="ECO:0000256" key="8">
    <source>
        <dbReference type="ARBA" id="ARBA00023180"/>
    </source>
</evidence>
<accession>A0ABN7S9H6</accession>
<comment type="subcellular location">
    <subcellularLocation>
        <location evidence="1">Golgi apparatus membrane</location>
        <topology evidence="1">Single-pass type II membrane protein</topology>
    </subcellularLocation>
</comment>
<keyword evidence="6" id="KW-0333">Golgi apparatus</keyword>
<gene>
    <name evidence="10" type="ORF">OKIOD_LOCUS5889</name>
</gene>
<evidence type="ECO:0000256" key="1">
    <source>
        <dbReference type="ARBA" id="ARBA00004323"/>
    </source>
</evidence>
<dbReference type="InterPro" id="IPR027417">
    <property type="entry name" value="P-loop_NTPase"/>
</dbReference>
<dbReference type="SUPFAM" id="SSF52540">
    <property type="entry name" value="P-loop containing nucleoside triphosphate hydrolases"/>
    <property type="match status" value="1"/>
</dbReference>
<evidence type="ECO:0000256" key="2">
    <source>
        <dbReference type="ARBA" id="ARBA00022679"/>
    </source>
</evidence>
<keyword evidence="3" id="KW-0812">Transmembrane</keyword>
<keyword evidence="8" id="KW-0325">Glycoprotein</keyword>
<organism evidence="10 11">
    <name type="scientific">Oikopleura dioica</name>
    <name type="common">Tunicate</name>
    <dbReference type="NCBI Taxonomy" id="34765"/>
    <lineage>
        <taxon>Eukaryota</taxon>
        <taxon>Metazoa</taxon>
        <taxon>Chordata</taxon>
        <taxon>Tunicata</taxon>
        <taxon>Appendicularia</taxon>
        <taxon>Copelata</taxon>
        <taxon>Oikopleuridae</taxon>
        <taxon>Oikopleura</taxon>
    </lineage>
</organism>
<evidence type="ECO:0000313" key="10">
    <source>
        <dbReference type="EMBL" id="CAG5095775.1"/>
    </source>
</evidence>
<dbReference type="PANTHER" id="PTHR12129:SF15">
    <property type="entry name" value="URONYL 2-SULFOTRANSFERASE"/>
    <property type="match status" value="1"/>
</dbReference>
<dbReference type="EMBL" id="OU015569">
    <property type="protein sequence ID" value="CAG5095775.1"/>
    <property type="molecule type" value="Genomic_DNA"/>
</dbReference>
<evidence type="ECO:0000256" key="7">
    <source>
        <dbReference type="ARBA" id="ARBA00023136"/>
    </source>
</evidence>
<evidence type="ECO:0000313" key="11">
    <source>
        <dbReference type="Proteomes" id="UP001158576"/>
    </source>
</evidence>
<name>A0ABN7S9H6_OIKDI</name>
<evidence type="ECO:0000256" key="4">
    <source>
        <dbReference type="ARBA" id="ARBA00022968"/>
    </source>
</evidence>
<sequence>MRDLYLRIGYIFVGVLFWSANHLSKLYEIQVAQEKYFHDKIKTLQRSNIRQGPEPIHDEKIPTHKIKLPSLPKLPSPNSNGGLPLTSEKEDDRNNAVVDNTLQETPINDKFIFYNKMPRAGSSTLYAIIQELSGKHKFTSQKISSGELRDDNPAKNEPIIQFLKGKSLNKYFLTKTHYWLDFAEYEMKQPTFINLIRDPVEWFESRYNFKRRHPINTASISERETFERPISKCVLEEFDECSTRVHQPWLLYLCGTSQTCKDLKSKDKKRRKKAIEFTKTNIAQNFYLIGLMEDFDLSLKMFEHALPRYFNGATKLMSSHKVQAAMKASQSANISSLNPLARKRLATVLADEIDVFEYTKSLFYQKVKDANINL</sequence>
<protein>
    <submittedName>
        <fullName evidence="10">Oidioi.mRNA.OKI2018_I69.XSR.g14331.t1.cds</fullName>
    </submittedName>
</protein>